<dbReference type="SUPFAM" id="SSF48498">
    <property type="entry name" value="Tetracyclin repressor-like, C-terminal domain"/>
    <property type="match status" value="1"/>
</dbReference>
<feature type="domain" description="HTH tetR-type" evidence="3">
    <location>
        <begin position="5"/>
        <end position="65"/>
    </location>
</feature>
<dbReference type="PANTHER" id="PTHR30055">
    <property type="entry name" value="HTH-TYPE TRANSCRIPTIONAL REGULATOR RUTR"/>
    <property type="match status" value="1"/>
</dbReference>
<accession>A0AA41W6E5</accession>
<comment type="caution">
    <text evidence="4">The sequence shown here is derived from an EMBL/GenBank/DDBJ whole genome shotgun (WGS) entry which is preliminary data.</text>
</comment>
<reference evidence="4 5" key="1">
    <citation type="journal article" date="2013" name="Antonie Van Leeuwenhoek">
        <title>Echinimonas agarilytica gen. nov., sp. nov., a new gammaproteobacterium isolated from the sea urchin Strongylocentrotus intermedius.</title>
        <authorList>
            <person name="Nedashkovskaya O.I."/>
            <person name="Stenkova A.M."/>
            <person name="Zhukova N.V."/>
            <person name="Van Trappen S."/>
            <person name="Lee J.S."/>
            <person name="Kim S.B."/>
        </authorList>
    </citation>
    <scope>NUCLEOTIDE SEQUENCE [LARGE SCALE GENOMIC DNA]</scope>
    <source>
        <strain evidence="4 5">KMM 6351</strain>
    </source>
</reference>
<proteinExistence type="predicted"/>
<evidence type="ECO:0000313" key="4">
    <source>
        <dbReference type="EMBL" id="MCM2679456.1"/>
    </source>
</evidence>
<dbReference type="PANTHER" id="PTHR30055:SF235">
    <property type="entry name" value="TRANSCRIPTIONAL REGULATORY PROTEIN"/>
    <property type="match status" value="1"/>
</dbReference>
<dbReference type="PROSITE" id="PS01081">
    <property type="entry name" value="HTH_TETR_1"/>
    <property type="match status" value="1"/>
</dbReference>
<evidence type="ECO:0000259" key="3">
    <source>
        <dbReference type="PROSITE" id="PS50977"/>
    </source>
</evidence>
<dbReference type="InterPro" id="IPR050109">
    <property type="entry name" value="HTH-type_TetR-like_transc_reg"/>
</dbReference>
<dbReference type="AlphaFoldDB" id="A0AA41W6E5"/>
<sequence length="212" mass="23729">MASKQNTKEKILDAAETLFAERGFSDTSLRLITAEADVNLASVNYHFGSKKALIKAVLSRYLEYFMPSLNAELDRILNANAQPTLNQVFESFVEPLVQLNNFRGNGTNTFMQLLGRGYSDSQGHLRWFMTTQYGDVLSKISKAVQRANPELSPSEFFWRMHFTLGTVVFTMASNEALRDIARVDFKQEVDVEALVRRLIPFLAAGVGAPVAP</sequence>
<dbReference type="EMBL" id="JAMQGP010000002">
    <property type="protein sequence ID" value="MCM2679456.1"/>
    <property type="molecule type" value="Genomic_DNA"/>
</dbReference>
<dbReference type="Proteomes" id="UP001165393">
    <property type="component" value="Unassembled WGS sequence"/>
</dbReference>
<protein>
    <submittedName>
        <fullName evidence="4">TetR family transcriptional regulator</fullName>
    </submittedName>
</protein>
<keyword evidence="1 2" id="KW-0238">DNA-binding</keyword>
<dbReference type="InterPro" id="IPR009057">
    <property type="entry name" value="Homeodomain-like_sf"/>
</dbReference>
<dbReference type="PRINTS" id="PR00455">
    <property type="entry name" value="HTHTETR"/>
</dbReference>
<name>A0AA41W6E5_9GAMM</name>
<organism evidence="4 5">
    <name type="scientific">Echinimonas agarilytica</name>
    <dbReference type="NCBI Taxonomy" id="1215918"/>
    <lineage>
        <taxon>Bacteria</taxon>
        <taxon>Pseudomonadati</taxon>
        <taxon>Pseudomonadota</taxon>
        <taxon>Gammaproteobacteria</taxon>
        <taxon>Alteromonadales</taxon>
        <taxon>Echinimonadaceae</taxon>
        <taxon>Echinimonas</taxon>
    </lineage>
</organism>
<evidence type="ECO:0000256" key="1">
    <source>
        <dbReference type="ARBA" id="ARBA00023125"/>
    </source>
</evidence>
<dbReference type="InterPro" id="IPR036271">
    <property type="entry name" value="Tet_transcr_reg_TetR-rel_C_sf"/>
</dbReference>
<dbReference type="GO" id="GO:0003700">
    <property type="term" value="F:DNA-binding transcription factor activity"/>
    <property type="evidence" value="ECO:0007669"/>
    <property type="project" value="TreeGrafter"/>
</dbReference>
<dbReference type="RefSeq" id="WP_251260827.1">
    <property type="nucleotide sequence ID" value="NZ_JAMQGP010000002.1"/>
</dbReference>
<dbReference type="Pfam" id="PF17939">
    <property type="entry name" value="TetR_C_30"/>
    <property type="match status" value="1"/>
</dbReference>
<dbReference type="SUPFAM" id="SSF46689">
    <property type="entry name" value="Homeodomain-like"/>
    <property type="match status" value="1"/>
</dbReference>
<dbReference type="InterPro" id="IPR001647">
    <property type="entry name" value="HTH_TetR"/>
</dbReference>
<dbReference type="Pfam" id="PF00440">
    <property type="entry name" value="TetR_N"/>
    <property type="match status" value="1"/>
</dbReference>
<feature type="DNA-binding region" description="H-T-H motif" evidence="2">
    <location>
        <begin position="28"/>
        <end position="47"/>
    </location>
</feature>
<evidence type="ECO:0000256" key="2">
    <source>
        <dbReference type="PROSITE-ProRule" id="PRU00335"/>
    </source>
</evidence>
<keyword evidence="5" id="KW-1185">Reference proteome</keyword>
<evidence type="ECO:0000313" key="5">
    <source>
        <dbReference type="Proteomes" id="UP001165393"/>
    </source>
</evidence>
<gene>
    <name evidence="4" type="ORF">NAF29_07195</name>
</gene>
<dbReference type="PROSITE" id="PS50977">
    <property type="entry name" value="HTH_TETR_2"/>
    <property type="match status" value="1"/>
</dbReference>
<dbReference type="InterPro" id="IPR041586">
    <property type="entry name" value="PsrA_TetR_C"/>
</dbReference>
<dbReference type="GO" id="GO:0000976">
    <property type="term" value="F:transcription cis-regulatory region binding"/>
    <property type="evidence" value="ECO:0007669"/>
    <property type="project" value="TreeGrafter"/>
</dbReference>
<dbReference type="InterPro" id="IPR023772">
    <property type="entry name" value="DNA-bd_HTH_TetR-type_CS"/>
</dbReference>
<dbReference type="Gene3D" id="1.10.357.10">
    <property type="entry name" value="Tetracycline Repressor, domain 2"/>
    <property type="match status" value="1"/>
</dbReference>